<feature type="transmembrane region" description="Helical" evidence="1">
    <location>
        <begin position="343"/>
        <end position="373"/>
    </location>
</feature>
<evidence type="ECO:0000256" key="1">
    <source>
        <dbReference type="SAM" id="Phobius"/>
    </source>
</evidence>
<feature type="transmembrane region" description="Helical" evidence="1">
    <location>
        <begin position="302"/>
        <end position="322"/>
    </location>
</feature>
<keyword evidence="3" id="KW-1185">Reference proteome</keyword>
<sequence length="501" mass="52184">MTYASTVSSHGAGFAHLLRAEWTKLRSLRSTWVCVGLTIGLTILLAYLAGKGNTTDANEVGPQRFFAVQLVHRPLTGDGSIIADVTNQEDTGPDAKSGLMITGPITAPTDSTQKSVGGKTAASTSAAYAAIMVTPGHGVQWQSDFTEEASGSKGSSPRWLKLTREGSRITGYESADGVTWTQVGTIDLAHLPETAEIGMFVTSPPTGVKTVRRSPTSTDSSPDYTLSTAVFDSVHVTGSDGEPLTGTWKHLDTDGAPRELPHDSVAGSFTQDGDRFTVSGAGDLGVQQPGTGGDNDAVRDSLSGILIGFVAFSVIAALFITTEFRRSIIRTTFTATPRRGRVLAAKVVVLTALAFVTGIAAAVPAFLISQPLLRANGFAPPAYPTVSLTDGPVARAVLGTGLVLALLAILSLALGALLRSSAAAITLVIALVLTPLIIGPFLTLGGEAWLKRVTPGAGMAIQQTRERWDDAIGPWAGTAVLAGWVAVALVAAFLQLRRRDA</sequence>
<name>A0A4R0JVP3_9ACTN</name>
<dbReference type="AlphaFoldDB" id="A0A4R0JVP3"/>
<feature type="transmembrane region" description="Helical" evidence="1">
    <location>
        <begin position="422"/>
        <end position="442"/>
    </location>
</feature>
<dbReference type="OrthoDB" id="185815at2"/>
<evidence type="ECO:0000313" key="3">
    <source>
        <dbReference type="Proteomes" id="UP000293342"/>
    </source>
</evidence>
<accession>A0A4R0JVP3</accession>
<organism evidence="2 3">
    <name type="scientific">Kribbella capetownensis</name>
    <dbReference type="NCBI Taxonomy" id="1572659"/>
    <lineage>
        <taxon>Bacteria</taxon>
        <taxon>Bacillati</taxon>
        <taxon>Actinomycetota</taxon>
        <taxon>Actinomycetes</taxon>
        <taxon>Propionibacteriales</taxon>
        <taxon>Kribbellaceae</taxon>
        <taxon>Kribbella</taxon>
    </lineage>
</organism>
<dbReference type="RefSeq" id="WP_131513771.1">
    <property type="nucleotide sequence ID" value="NZ_SJKD01000002.1"/>
</dbReference>
<dbReference type="GO" id="GO:0005886">
    <property type="term" value="C:plasma membrane"/>
    <property type="evidence" value="ECO:0007669"/>
    <property type="project" value="UniProtKB-SubCell"/>
</dbReference>
<evidence type="ECO:0008006" key="4">
    <source>
        <dbReference type="Google" id="ProtNLM"/>
    </source>
</evidence>
<keyword evidence="1" id="KW-0472">Membrane</keyword>
<reference evidence="2 3" key="1">
    <citation type="submission" date="2019-02" db="EMBL/GenBank/DDBJ databases">
        <title>Kribbella capetownensis sp. nov. and Kribbella speibonae sp. nov., isolated from soil.</title>
        <authorList>
            <person name="Curtis S.M."/>
            <person name="Norton I."/>
            <person name="Everest G.J."/>
            <person name="Meyers P.R."/>
        </authorList>
    </citation>
    <scope>NUCLEOTIDE SEQUENCE [LARGE SCALE GENOMIC DNA]</scope>
    <source>
        <strain evidence="2 3">YM53</strain>
    </source>
</reference>
<protein>
    <recommendedName>
        <fullName evidence="4">ABC transporter permease</fullName>
    </recommendedName>
</protein>
<feature type="transmembrane region" description="Helical" evidence="1">
    <location>
        <begin position="32"/>
        <end position="50"/>
    </location>
</feature>
<dbReference type="GO" id="GO:0140359">
    <property type="term" value="F:ABC-type transporter activity"/>
    <property type="evidence" value="ECO:0007669"/>
    <property type="project" value="InterPro"/>
</dbReference>
<dbReference type="PANTHER" id="PTHR37305:SF1">
    <property type="entry name" value="MEMBRANE PROTEIN"/>
    <property type="match status" value="1"/>
</dbReference>
<feature type="transmembrane region" description="Helical" evidence="1">
    <location>
        <begin position="475"/>
        <end position="496"/>
    </location>
</feature>
<dbReference type="Gene3D" id="2.60.120.200">
    <property type="match status" value="1"/>
</dbReference>
<feature type="transmembrane region" description="Helical" evidence="1">
    <location>
        <begin position="393"/>
        <end position="415"/>
    </location>
</feature>
<dbReference type="Proteomes" id="UP000293342">
    <property type="component" value="Unassembled WGS sequence"/>
</dbReference>
<dbReference type="PANTHER" id="PTHR37305">
    <property type="entry name" value="INTEGRAL MEMBRANE PROTEIN-RELATED"/>
    <property type="match status" value="1"/>
</dbReference>
<comment type="caution">
    <text evidence="2">The sequence shown here is derived from an EMBL/GenBank/DDBJ whole genome shotgun (WGS) entry which is preliminary data.</text>
</comment>
<keyword evidence="1" id="KW-1133">Transmembrane helix</keyword>
<dbReference type="EMBL" id="SJKD01000002">
    <property type="protein sequence ID" value="TCC51079.1"/>
    <property type="molecule type" value="Genomic_DNA"/>
</dbReference>
<keyword evidence="1" id="KW-0812">Transmembrane</keyword>
<evidence type="ECO:0000313" key="2">
    <source>
        <dbReference type="EMBL" id="TCC51079.1"/>
    </source>
</evidence>
<proteinExistence type="predicted"/>
<gene>
    <name evidence="2" type="ORF">E0H75_13130</name>
</gene>